<evidence type="ECO:0000313" key="2">
    <source>
        <dbReference type="EMBL" id="OAQ93123.1"/>
    </source>
</evidence>
<dbReference type="AlphaFoldDB" id="A0A179HUW7"/>
<protein>
    <submittedName>
        <fullName evidence="2">Uncharacterized protein</fullName>
    </submittedName>
</protein>
<reference evidence="2 3" key="1">
    <citation type="submission" date="2016-02" db="EMBL/GenBank/DDBJ databases">
        <title>Biosynthesis of antibiotic leucinostatins and their inhibition on Phytophthora in bio-control Purpureocillium lilacinum.</title>
        <authorList>
            <person name="Wang G."/>
            <person name="Liu Z."/>
            <person name="Lin R."/>
            <person name="Li E."/>
            <person name="Mao Z."/>
            <person name="Ling J."/>
            <person name="Yin W."/>
            <person name="Xie B."/>
        </authorList>
    </citation>
    <scope>NUCLEOTIDE SEQUENCE [LARGE SCALE GENOMIC DNA]</scope>
    <source>
        <strain evidence="2">PLFJ-1</strain>
    </source>
</reference>
<feature type="region of interest" description="Disordered" evidence="1">
    <location>
        <begin position="1"/>
        <end position="21"/>
    </location>
</feature>
<dbReference type="Proteomes" id="UP000078340">
    <property type="component" value="Unassembled WGS sequence"/>
</dbReference>
<dbReference type="EMBL" id="LSBI01000002">
    <property type="protein sequence ID" value="OAQ93123.1"/>
    <property type="molecule type" value="Genomic_DNA"/>
</dbReference>
<evidence type="ECO:0000256" key="1">
    <source>
        <dbReference type="SAM" id="MobiDB-lite"/>
    </source>
</evidence>
<proteinExistence type="predicted"/>
<gene>
    <name evidence="2" type="ORF">VFPFJ_02284</name>
</gene>
<organism evidence="2 3">
    <name type="scientific">Purpureocillium lilacinum</name>
    <name type="common">Paecilomyces lilacinus</name>
    <dbReference type="NCBI Taxonomy" id="33203"/>
    <lineage>
        <taxon>Eukaryota</taxon>
        <taxon>Fungi</taxon>
        <taxon>Dikarya</taxon>
        <taxon>Ascomycota</taxon>
        <taxon>Pezizomycotina</taxon>
        <taxon>Sordariomycetes</taxon>
        <taxon>Hypocreomycetidae</taxon>
        <taxon>Hypocreales</taxon>
        <taxon>Ophiocordycipitaceae</taxon>
        <taxon>Purpureocillium</taxon>
    </lineage>
</organism>
<name>A0A179HUW7_PURLI</name>
<sequence length="56" mass="5934">MPLVAPFLPVDSTAGSRPQPGASEHLLLASPFLTHVMHRAAHCTLRCAALRCTAPD</sequence>
<comment type="caution">
    <text evidence="2">The sequence shown here is derived from an EMBL/GenBank/DDBJ whole genome shotgun (WGS) entry which is preliminary data.</text>
</comment>
<accession>A0A179HUW7</accession>
<evidence type="ECO:0000313" key="3">
    <source>
        <dbReference type="Proteomes" id="UP000078340"/>
    </source>
</evidence>